<evidence type="ECO:0000256" key="1">
    <source>
        <dbReference type="SAM" id="MobiDB-lite"/>
    </source>
</evidence>
<evidence type="ECO:0008006" key="4">
    <source>
        <dbReference type="Google" id="ProtNLM"/>
    </source>
</evidence>
<sequence length="119" mass="14010">MKTEKNYILENQTPDEPSSLPKVAHDAWLNHADDSLDVSRVMLASMVPDLHHDLEHYTGFDMIEYLKEMFRKQARTERFDIVRALHAMKMEENGNVNTHVFKMKSYMDQLERLGTPYPQ</sequence>
<proteinExistence type="predicted"/>
<gene>
    <name evidence="2" type="ORF">LSAT_V11C500232890</name>
</gene>
<protein>
    <recommendedName>
        <fullName evidence="4">Retrotransposon gag domain-containing protein</fullName>
    </recommendedName>
</protein>
<comment type="caution">
    <text evidence="2">The sequence shown here is derived from an EMBL/GenBank/DDBJ whole genome shotgun (WGS) entry which is preliminary data.</text>
</comment>
<feature type="region of interest" description="Disordered" evidence="1">
    <location>
        <begin position="1"/>
        <end position="20"/>
    </location>
</feature>
<name>A0A9R1VEM7_LACSA</name>
<reference evidence="2 3" key="1">
    <citation type="journal article" date="2017" name="Nat. Commun.">
        <title>Genome assembly with in vitro proximity ligation data and whole-genome triplication in lettuce.</title>
        <authorList>
            <person name="Reyes-Chin-Wo S."/>
            <person name="Wang Z."/>
            <person name="Yang X."/>
            <person name="Kozik A."/>
            <person name="Arikit S."/>
            <person name="Song C."/>
            <person name="Xia L."/>
            <person name="Froenicke L."/>
            <person name="Lavelle D.O."/>
            <person name="Truco M.J."/>
            <person name="Xia R."/>
            <person name="Zhu S."/>
            <person name="Xu C."/>
            <person name="Xu H."/>
            <person name="Xu X."/>
            <person name="Cox K."/>
            <person name="Korf I."/>
            <person name="Meyers B.C."/>
            <person name="Michelmore R.W."/>
        </authorList>
    </citation>
    <scope>NUCLEOTIDE SEQUENCE [LARGE SCALE GENOMIC DNA]</scope>
    <source>
        <strain evidence="3">cv. Salinas</strain>
        <tissue evidence="2">Seedlings</tissue>
    </source>
</reference>
<dbReference type="EMBL" id="NBSK02000005">
    <property type="protein sequence ID" value="KAJ0204710.1"/>
    <property type="molecule type" value="Genomic_DNA"/>
</dbReference>
<evidence type="ECO:0000313" key="2">
    <source>
        <dbReference type="EMBL" id="KAJ0204710.1"/>
    </source>
</evidence>
<accession>A0A9R1VEM7</accession>
<dbReference type="Pfam" id="PF14223">
    <property type="entry name" value="Retrotran_gag_2"/>
    <property type="match status" value="1"/>
</dbReference>
<evidence type="ECO:0000313" key="3">
    <source>
        <dbReference type="Proteomes" id="UP000235145"/>
    </source>
</evidence>
<dbReference type="AlphaFoldDB" id="A0A9R1VEM7"/>
<keyword evidence="3" id="KW-1185">Reference proteome</keyword>
<dbReference type="Proteomes" id="UP000235145">
    <property type="component" value="Unassembled WGS sequence"/>
</dbReference>
<organism evidence="2 3">
    <name type="scientific">Lactuca sativa</name>
    <name type="common">Garden lettuce</name>
    <dbReference type="NCBI Taxonomy" id="4236"/>
    <lineage>
        <taxon>Eukaryota</taxon>
        <taxon>Viridiplantae</taxon>
        <taxon>Streptophyta</taxon>
        <taxon>Embryophyta</taxon>
        <taxon>Tracheophyta</taxon>
        <taxon>Spermatophyta</taxon>
        <taxon>Magnoliopsida</taxon>
        <taxon>eudicotyledons</taxon>
        <taxon>Gunneridae</taxon>
        <taxon>Pentapetalae</taxon>
        <taxon>asterids</taxon>
        <taxon>campanulids</taxon>
        <taxon>Asterales</taxon>
        <taxon>Asteraceae</taxon>
        <taxon>Cichorioideae</taxon>
        <taxon>Cichorieae</taxon>
        <taxon>Lactucinae</taxon>
        <taxon>Lactuca</taxon>
    </lineage>
</organism>